<dbReference type="InterPro" id="IPR002912">
    <property type="entry name" value="ACT_dom"/>
</dbReference>
<comment type="subunit">
    <text evidence="1 3">Dimer of large and small chains.</text>
</comment>
<evidence type="ECO:0000256" key="2">
    <source>
        <dbReference type="ARBA" id="ARBA00048670"/>
    </source>
</evidence>
<dbReference type="InterPro" id="IPR004789">
    <property type="entry name" value="Acetalactate_synth_ssu"/>
</dbReference>
<dbReference type="GO" id="GO:0009097">
    <property type="term" value="P:isoleucine biosynthetic process"/>
    <property type="evidence" value="ECO:0007669"/>
    <property type="project" value="UniProtKB-UniRule"/>
</dbReference>
<comment type="function">
    <text evidence="3">Catalyzes the conversion of 2 pyruvate molecules into acetolactate in the first common step of the biosynthetic pathway of the branched-amino acids such as leucine, isoleucine, and valine.</text>
</comment>
<reference evidence="6" key="1">
    <citation type="submission" date="2018-12" db="EMBL/GenBank/DDBJ databases">
        <title>Bacillus chawlae sp. nov., Bacillus glennii sp. nov., and Bacillus saganii sp. nov. Isolated from the Vehicle Assembly Building at Kennedy Space Center where the Viking Spacecraft were Assembled.</title>
        <authorList>
            <person name="Seuylemezian A."/>
            <person name="Vaishampayan P."/>
        </authorList>
    </citation>
    <scope>NUCLEOTIDE SEQUENCE [LARGE SCALE GENOMIC DNA]</scope>
    <source>
        <strain evidence="6">DSM 13966</strain>
    </source>
</reference>
<comment type="caution">
    <text evidence="5">The sequence shown here is derived from an EMBL/GenBank/DDBJ whole genome shotgun (WGS) entry which is preliminary data.</text>
</comment>
<dbReference type="GO" id="GO:0003984">
    <property type="term" value="F:acetolactate synthase activity"/>
    <property type="evidence" value="ECO:0007669"/>
    <property type="project" value="UniProtKB-UniRule"/>
</dbReference>
<evidence type="ECO:0000256" key="3">
    <source>
        <dbReference type="RuleBase" id="RU368092"/>
    </source>
</evidence>
<dbReference type="GO" id="GO:1990610">
    <property type="term" value="F:acetolactate synthase regulator activity"/>
    <property type="evidence" value="ECO:0007669"/>
    <property type="project" value="UniProtKB-UniRule"/>
</dbReference>
<dbReference type="UniPathway" id="UPA00049">
    <property type="reaction ID" value="UER00059"/>
</dbReference>
<keyword evidence="3" id="KW-0100">Branched-chain amino acid biosynthesis</keyword>
<dbReference type="Pfam" id="PF22629">
    <property type="entry name" value="ACT_AHAS_ss"/>
    <property type="match status" value="1"/>
</dbReference>
<gene>
    <name evidence="5" type="primary">ilvN</name>
    <name evidence="5" type="ORF">EJA10_18855</name>
</gene>
<keyword evidence="3" id="KW-0028">Amino-acid biosynthesis</keyword>
<protein>
    <recommendedName>
        <fullName evidence="3">Acetolactate synthase small subunit</fullName>
        <shortName evidence="3">AHAS</shortName>
        <shortName evidence="3">ALS</shortName>
        <ecNumber evidence="3">2.2.1.6</ecNumber>
    </recommendedName>
    <alternativeName>
        <fullName evidence="3">Acetohydroxy-acid synthase small subunit</fullName>
    </alternativeName>
</protein>
<name>A0A3R9E922_9BACI</name>
<dbReference type="RefSeq" id="WP_125481585.1">
    <property type="nucleotide sequence ID" value="NZ_RSFW01000022.1"/>
</dbReference>
<dbReference type="PANTHER" id="PTHR30239:SF0">
    <property type="entry name" value="ACETOLACTATE SYNTHASE SMALL SUBUNIT 1, CHLOROPLASTIC"/>
    <property type="match status" value="1"/>
</dbReference>
<dbReference type="Proteomes" id="UP000279911">
    <property type="component" value="Unassembled WGS sequence"/>
</dbReference>
<dbReference type="UniPathway" id="UPA00047">
    <property type="reaction ID" value="UER00055"/>
</dbReference>
<dbReference type="GO" id="GO:0005829">
    <property type="term" value="C:cytosol"/>
    <property type="evidence" value="ECO:0007669"/>
    <property type="project" value="TreeGrafter"/>
</dbReference>
<dbReference type="EC" id="2.2.1.6" evidence="3"/>
<dbReference type="PANTHER" id="PTHR30239">
    <property type="entry name" value="ACETOLACTATE SYNTHASE SMALL SUBUNIT"/>
    <property type="match status" value="1"/>
</dbReference>
<proteinExistence type="inferred from homology"/>
<evidence type="ECO:0000313" key="5">
    <source>
        <dbReference type="EMBL" id="RSD24851.1"/>
    </source>
</evidence>
<dbReference type="GO" id="GO:0009099">
    <property type="term" value="P:L-valine biosynthetic process"/>
    <property type="evidence" value="ECO:0007669"/>
    <property type="project" value="UniProtKB-UniRule"/>
</dbReference>
<organism evidence="5 6">
    <name type="scientific">Mesobacillus subterraneus</name>
    <dbReference type="NCBI Taxonomy" id="285983"/>
    <lineage>
        <taxon>Bacteria</taxon>
        <taxon>Bacillati</taxon>
        <taxon>Bacillota</taxon>
        <taxon>Bacilli</taxon>
        <taxon>Bacillales</taxon>
        <taxon>Bacillaceae</taxon>
        <taxon>Mesobacillus</taxon>
    </lineage>
</organism>
<feature type="domain" description="ACT" evidence="4">
    <location>
        <begin position="5"/>
        <end position="81"/>
    </location>
</feature>
<accession>A0A3R9E922</accession>
<dbReference type="PROSITE" id="PS51671">
    <property type="entry name" value="ACT"/>
    <property type="match status" value="1"/>
</dbReference>
<dbReference type="AlphaFoldDB" id="A0A3R9E922"/>
<keyword evidence="3 5" id="KW-0808">Transferase</keyword>
<dbReference type="SUPFAM" id="SSF55021">
    <property type="entry name" value="ACT-like"/>
    <property type="match status" value="1"/>
</dbReference>
<dbReference type="NCBIfam" id="TIGR00119">
    <property type="entry name" value="acolac_sm"/>
    <property type="match status" value="1"/>
</dbReference>
<evidence type="ECO:0000259" key="4">
    <source>
        <dbReference type="PROSITE" id="PS51671"/>
    </source>
</evidence>
<comment type="similarity">
    <text evidence="3">Belongs to the acetolactate synthase small subunit family.</text>
</comment>
<dbReference type="Gene3D" id="3.30.70.260">
    <property type="match status" value="1"/>
</dbReference>
<comment type="pathway">
    <text evidence="3">Amino-acid biosynthesis; L-isoleucine biosynthesis; L-isoleucine from 2-oxobutanoate: step 1/4.</text>
</comment>
<dbReference type="EMBL" id="RSFW01000022">
    <property type="protein sequence ID" value="RSD24851.1"/>
    <property type="molecule type" value="Genomic_DNA"/>
</dbReference>
<evidence type="ECO:0000256" key="1">
    <source>
        <dbReference type="ARBA" id="ARBA00011744"/>
    </source>
</evidence>
<dbReference type="InterPro" id="IPR054480">
    <property type="entry name" value="AHAS_small-like_ACT"/>
</dbReference>
<evidence type="ECO:0000313" key="6">
    <source>
        <dbReference type="Proteomes" id="UP000279911"/>
    </source>
</evidence>
<sequence length="97" mass="11339">MKKRMFTALVHNQNGILTRLMGIFTKHQYQIESLAVAVYPELKEVSKMSVVLEVEDDHRFLQLLKQVNKQIDVLYVSDSPDDHAINRELVYIKKLLI</sequence>
<comment type="catalytic activity">
    <reaction evidence="2 3">
        <text>2 pyruvate + H(+) = (2S)-2-acetolactate + CO2</text>
        <dbReference type="Rhea" id="RHEA:25249"/>
        <dbReference type="ChEBI" id="CHEBI:15361"/>
        <dbReference type="ChEBI" id="CHEBI:15378"/>
        <dbReference type="ChEBI" id="CHEBI:16526"/>
        <dbReference type="ChEBI" id="CHEBI:58476"/>
        <dbReference type="EC" id="2.2.1.6"/>
    </reaction>
</comment>
<comment type="pathway">
    <text evidence="3">Amino-acid biosynthesis; L-valine biosynthesis; L-valine from pyruvate: step 1/4.</text>
</comment>
<dbReference type="InterPro" id="IPR045865">
    <property type="entry name" value="ACT-like_dom_sf"/>
</dbReference>
<dbReference type="OrthoDB" id="9787365at2"/>